<accession>A0A151U6E4</accession>
<sequence>MELEKGSTLHLQQPQTPSVWTDEKHLHFLNTMEASFVRTMLHHYGLVSTQPLRLDRYLPDTSESTLDSKPNRTRTRPNHHAPSGTQPYPLPQVCLTKQHANKRNFVIPGKYGIYLLDIFTLSLSFFYSPSFLSFLYSSLSHHNSKISLPPPTSPFIFSPYLI</sequence>
<dbReference type="InterPro" id="IPR044678">
    <property type="entry name" value="COR27/28"/>
</dbReference>
<dbReference type="PANTHER" id="PTHR33676">
    <property type="entry name" value="COLD REGULATED PROTEIN 27"/>
    <property type="match status" value="1"/>
</dbReference>
<feature type="region of interest" description="Disordered" evidence="1">
    <location>
        <begin position="60"/>
        <end position="90"/>
    </location>
</feature>
<gene>
    <name evidence="3" type="ORF">KK1_007586</name>
</gene>
<proteinExistence type="predicted"/>
<dbReference type="GO" id="GO:0009409">
    <property type="term" value="P:response to cold"/>
    <property type="evidence" value="ECO:0007669"/>
    <property type="project" value="InterPro"/>
</dbReference>
<dbReference type="EMBL" id="CM003604">
    <property type="protein sequence ID" value="KYP74893.1"/>
    <property type="molecule type" value="Genomic_DNA"/>
</dbReference>
<keyword evidence="2" id="KW-0472">Membrane</keyword>
<dbReference type="GO" id="GO:0042752">
    <property type="term" value="P:regulation of circadian rhythm"/>
    <property type="evidence" value="ECO:0007669"/>
    <property type="project" value="InterPro"/>
</dbReference>
<evidence type="ECO:0000256" key="1">
    <source>
        <dbReference type="SAM" id="MobiDB-lite"/>
    </source>
</evidence>
<dbReference type="Proteomes" id="UP000075243">
    <property type="component" value="Chromosome 2"/>
</dbReference>
<dbReference type="PANTHER" id="PTHR33676:SF15">
    <property type="entry name" value="OS02G0674233 PROTEIN"/>
    <property type="match status" value="1"/>
</dbReference>
<keyword evidence="4" id="KW-1185">Reference proteome</keyword>
<dbReference type="Gramene" id="C.cajan_07383.t">
    <property type="protein sequence ID" value="C.cajan_07383.t.cds1"/>
    <property type="gene ID" value="C.cajan_07383"/>
</dbReference>
<name>A0A151U6E4_CAJCA</name>
<evidence type="ECO:0000313" key="4">
    <source>
        <dbReference type="Proteomes" id="UP000075243"/>
    </source>
</evidence>
<feature type="transmembrane region" description="Helical" evidence="2">
    <location>
        <begin position="111"/>
        <end position="136"/>
    </location>
</feature>
<reference evidence="3 4" key="1">
    <citation type="journal article" date="2012" name="Nat. Biotechnol.">
        <title>Draft genome sequence of pigeonpea (Cajanus cajan), an orphan legume crop of resource-poor farmers.</title>
        <authorList>
            <person name="Varshney R.K."/>
            <person name="Chen W."/>
            <person name="Li Y."/>
            <person name="Bharti A.K."/>
            <person name="Saxena R.K."/>
            <person name="Schlueter J.A."/>
            <person name="Donoghue M.T."/>
            <person name="Azam S."/>
            <person name="Fan G."/>
            <person name="Whaley A.M."/>
            <person name="Farmer A.D."/>
            <person name="Sheridan J."/>
            <person name="Iwata A."/>
            <person name="Tuteja R."/>
            <person name="Penmetsa R.V."/>
            <person name="Wu W."/>
            <person name="Upadhyaya H.D."/>
            <person name="Yang S.P."/>
            <person name="Shah T."/>
            <person name="Saxena K.B."/>
            <person name="Michael T."/>
            <person name="McCombie W.R."/>
            <person name="Yang B."/>
            <person name="Zhang G."/>
            <person name="Yang H."/>
            <person name="Wang J."/>
            <person name="Spillane C."/>
            <person name="Cook D.R."/>
            <person name="May G.D."/>
            <person name="Xu X."/>
            <person name="Jackson S.A."/>
        </authorList>
    </citation>
    <scope>NUCLEOTIDE SEQUENCE [LARGE SCALE GENOMIC DNA]</scope>
    <source>
        <strain evidence="4">cv. Asha</strain>
    </source>
</reference>
<keyword evidence="2" id="KW-1133">Transmembrane helix</keyword>
<protein>
    <submittedName>
        <fullName evidence="3">Uncharacterized protein</fullName>
    </submittedName>
</protein>
<dbReference type="AlphaFoldDB" id="A0A151U6E4"/>
<keyword evidence="2" id="KW-0812">Transmembrane</keyword>
<evidence type="ECO:0000256" key="2">
    <source>
        <dbReference type="SAM" id="Phobius"/>
    </source>
</evidence>
<organism evidence="3 4">
    <name type="scientific">Cajanus cajan</name>
    <name type="common">Pigeon pea</name>
    <name type="synonym">Cajanus indicus</name>
    <dbReference type="NCBI Taxonomy" id="3821"/>
    <lineage>
        <taxon>Eukaryota</taxon>
        <taxon>Viridiplantae</taxon>
        <taxon>Streptophyta</taxon>
        <taxon>Embryophyta</taxon>
        <taxon>Tracheophyta</taxon>
        <taxon>Spermatophyta</taxon>
        <taxon>Magnoliopsida</taxon>
        <taxon>eudicotyledons</taxon>
        <taxon>Gunneridae</taxon>
        <taxon>Pentapetalae</taxon>
        <taxon>rosids</taxon>
        <taxon>fabids</taxon>
        <taxon>Fabales</taxon>
        <taxon>Fabaceae</taxon>
        <taxon>Papilionoideae</taxon>
        <taxon>50 kb inversion clade</taxon>
        <taxon>NPAAA clade</taxon>
        <taxon>indigoferoid/millettioid clade</taxon>
        <taxon>Phaseoleae</taxon>
        <taxon>Cajanus</taxon>
    </lineage>
</organism>
<evidence type="ECO:0000313" key="3">
    <source>
        <dbReference type="EMBL" id="KYP74893.1"/>
    </source>
</evidence>